<evidence type="ECO:0000256" key="4">
    <source>
        <dbReference type="ARBA" id="ARBA00022970"/>
    </source>
</evidence>
<keyword evidence="5 7" id="KW-1133">Transmembrane helix</keyword>
<evidence type="ECO:0000256" key="2">
    <source>
        <dbReference type="ARBA" id="ARBA00022475"/>
    </source>
</evidence>
<dbReference type="Pfam" id="PF01810">
    <property type="entry name" value="LysE"/>
    <property type="match status" value="1"/>
</dbReference>
<reference evidence="8 9" key="2">
    <citation type="submission" date="2020-02" db="EMBL/GenBank/DDBJ databases">
        <title>The new genus of Enterobacteriales.</title>
        <authorList>
            <person name="Kim I.S."/>
        </authorList>
    </citation>
    <scope>NUCLEOTIDE SEQUENCE [LARGE SCALE GENOMIC DNA]</scope>
    <source>
        <strain evidence="8 9">SAP-6</strain>
    </source>
</reference>
<protein>
    <submittedName>
        <fullName evidence="8">LysE family transporter</fullName>
    </submittedName>
</protein>
<dbReference type="GO" id="GO:0033228">
    <property type="term" value="P:cysteine export across plasma membrane"/>
    <property type="evidence" value="ECO:0007669"/>
    <property type="project" value="TreeGrafter"/>
</dbReference>
<evidence type="ECO:0000256" key="3">
    <source>
        <dbReference type="ARBA" id="ARBA00022692"/>
    </source>
</evidence>
<dbReference type="PANTHER" id="PTHR30086:SF20">
    <property type="entry name" value="ARGININE EXPORTER PROTEIN ARGO-RELATED"/>
    <property type="match status" value="1"/>
</dbReference>
<keyword evidence="9" id="KW-1185">Reference proteome</keyword>
<comment type="caution">
    <text evidence="8">The sequence shown here is derived from an EMBL/GenBank/DDBJ whole genome shotgun (WGS) entry which is preliminary data.</text>
</comment>
<evidence type="ECO:0000313" key="8">
    <source>
        <dbReference type="EMBL" id="NDL64489.1"/>
    </source>
</evidence>
<proteinExistence type="predicted"/>
<evidence type="ECO:0000256" key="6">
    <source>
        <dbReference type="ARBA" id="ARBA00023136"/>
    </source>
</evidence>
<reference evidence="8 9" key="1">
    <citation type="submission" date="2019-12" db="EMBL/GenBank/DDBJ databases">
        <authorList>
            <person name="Lee S.D."/>
        </authorList>
    </citation>
    <scope>NUCLEOTIDE SEQUENCE [LARGE SCALE GENOMIC DNA]</scope>
    <source>
        <strain evidence="8 9">SAP-6</strain>
    </source>
</reference>
<keyword evidence="4" id="KW-0029">Amino-acid transport</keyword>
<feature type="transmembrane region" description="Helical" evidence="7">
    <location>
        <begin position="180"/>
        <end position="197"/>
    </location>
</feature>
<dbReference type="RefSeq" id="WP_162367200.1">
    <property type="nucleotide sequence ID" value="NZ_WUBS01000012.1"/>
</dbReference>
<dbReference type="GO" id="GO:0005886">
    <property type="term" value="C:plasma membrane"/>
    <property type="evidence" value="ECO:0007669"/>
    <property type="project" value="UniProtKB-SubCell"/>
</dbReference>
<organism evidence="8 9">
    <name type="scientific">Acerihabitans arboris</name>
    <dbReference type="NCBI Taxonomy" id="2691583"/>
    <lineage>
        <taxon>Bacteria</taxon>
        <taxon>Pseudomonadati</taxon>
        <taxon>Pseudomonadota</taxon>
        <taxon>Gammaproteobacteria</taxon>
        <taxon>Enterobacterales</taxon>
        <taxon>Pectobacteriaceae</taxon>
        <taxon>Acerihabitans</taxon>
    </lineage>
</organism>
<evidence type="ECO:0000256" key="7">
    <source>
        <dbReference type="SAM" id="Phobius"/>
    </source>
</evidence>
<dbReference type="PANTHER" id="PTHR30086">
    <property type="entry name" value="ARGININE EXPORTER PROTEIN ARGO"/>
    <property type="match status" value="1"/>
</dbReference>
<evidence type="ECO:0000256" key="5">
    <source>
        <dbReference type="ARBA" id="ARBA00022989"/>
    </source>
</evidence>
<feature type="transmembrane region" description="Helical" evidence="7">
    <location>
        <begin position="43"/>
        <end position="61"/>
    </location>
</feature>
<dbReference type="EMBL" id="WUBS01000012">
    <property type="protein sequence ID" value="NDL64489.1"/>
    <property type="molecule type" value="Genomic_DNA"/>
</dbReference>
<keyword evidence="2" id="KW-1003">Cell membrane</keyword>
<keyword evidence="6 7" id="KW-0472">Membrane</keyword>
<keyword evidence="3 7" id="KW-0812">Transmembrane</keyword>
<comment type="subcellular location">
    <subcellularLocation>
        <location evidence="1">Cell membrane</location>
        <topology evidence="1">Multi-pass membrane protein</topology>
    </subcellularLocation>
</comment>
<sequence>MTIAELSAFCLYAFVTSITPGPNNSMLASSGVNFGFYRTLPHILGVSCGLCLMILAIGLGLERIFQLYPMLFPLVRLTGACYLIYLAWRIANAVAPSGAIRASAAPLGYWGAVVFQWLNPKTWLMAVGSVTVYAPAQHHFRDVALIALVFTLINAPCVSAWAAFGSMLKNRLGQPQRLLVFNRLMAATLVLTLYPLLAR</sequence>
<accession>A0A845SKI9</accession>
<evidence type="ECO:0000256" key="1">
    <source>
        <dbReference type="ARBA" id="ARBA00004651"/>
    </source>
</evidence>
<dbReference type="GO" id="GO:0015171">
    <property type="term" value="F:amino acid transmembrane transporter activity"/>
    <property type="evidence" value="ECO:0007669"/>
    <property type="project" value="TreeGrafter"/>
</dbReference>
<dbReference type="InterPro" id="IPR001123">
    <property type="entry name" value="LeuE-type"/>
</dbReference>
<feature type="transmembrane region" description="Helical" evidence="7">
    <location>
        <begin position="67"/>
        <end position="88"/>
    </location>
</feature>
<keyword evidence="4" id="KW-0813">Transport</keyword>
<dbReference type="Proteomes" id="UP000461443">
    <property type="component" value="Unassembled WGS sequence"/>
</dbReference>
<name>A0A845SKI9_9GAMM</name>
<evidence type="ECO:0000313" key="9">
    <source>
        <dbReference type="Proteomes" id="UP000461443"/>
    </source>
</evidence>
<dbReference type="AlphaFoldDB" id="A0A845SKI9"/>
<gene>
    <name evidence="8" type="ORF">GRH90_17285</name>
</gene>
<feature type="transmembrane region" description="Helical" evidence="7">
    <location>
        <begin position="143"/>
        <end position="168"/>
    </location>
</feature>